<dbReference type="OrthoDB" id="4312010at2"/>
<dbReference type="AlphaFoldDB" id="A0A1H6DJG9"/>
<dbReference type="Proteomes" id="UP000236754">
    <property type="component" value="Unassembled WGS sequence"/>
</dbReference>
<evidence type="ECO:0000313" key="2">
    <source>
        <dbReference type="Proteomes" id="UP000236754"/>
    </source>
</evidence>
<protein>
    <submittedName>
        <fullName evidence="1">Uncharacterized protein</fullName>
    </submittedName>
</protein>
<reference evidence="1 2" key="1">
    <citation type="submission" date="2016-10" db="EMBL/GenBank/DDBJ databases">
        <authorList>
            <person name="de Groot N.N."/>
        </authorList>
    </citation>
    <scope>NUCLEOTIDE SEQUENCE [LARGE SCALE GENOMIC DNA]</scope>
    <source>
        <strain evidence="1 2">CGMCC 4.2023</strain>
    </source>
</reference>
<evidence type="ECO:0000313" key="1">
    <source>
        <dbReference type="EMBL" id="SEG85430.1"/>
    </source>
</evidence>
<accession>A0A1H6DJG9</accession>
<dbReference type="EMBL" id="FNVU01000016">
    <property type="protein sequence ID" value="SEG85430.1"/>
    <property type="molecule type" value="Genomic_DNA"/>
</dbReference>
<sequence>MGPRLAFDTFDGIRGRCDIAPARQTASEAGYDDAIVPDETWTTLTAADAEQHRADGSVPDSVRIELVRRPLLGVHAGEFDGCVQSAALSHFRR</sequence>
<proteinExistence type="predicted"/>
<organism evidence="1 2">
    <name type="scientific">Actinacidiphila yanglinensis</name>
    <dbReference type="NCBI Taxonomy" id="310779"/>
    <lineage>
        <taxon>Bacteria</taxon>
        <taxon>Bacillati</taxon>
        <taxon>Actinomycetota</taxon>
        <taxon>Actinomycetes</taxon>
        <taxon>Kitasatosporales</taxon>
        <taxon>Streptomycetaceae</taxon>
        <taxon>Actinacidiphila</taxon>
    </lineage>
</organism>
<name>A0A1H6DJG9_9ACTN</name>
<gene>
    <name evidence="1" type="ORF">SAMN05216223_11663</name>
</gene>
<keyword evidence="2" id="KW-1185">Reference proteome</keyword>
<dbReference type="RefSeq" id="WP_103889044.1">
    <property type="nucleotide sequence ID" value="NZ_FNVU01000016.1"/>
</dbReference>